<protein>
    <recommendedName>
        <fullName evidence="3">AlgX/AlgJ SGNH hydrolase-like domain-containing protein</fullName>
    </recommendedName>
</protein>
<name>A0A3A6PMM5_9BACL</name>
<comment type="caution">
    <text evidence="1">The sequence shown here is derived from an EMBL/GenBank/DDBJ whole genome shotgun (WGS) entry which is preliminary data.</text>
</comment>
<accession>A0A3A6PMM5</accession>
<sequence length="384" mass="44157">MKKIADRVYTWGFVSLLGIMSALFFLLPKSVFSETENRNLQEAPKLSWERLWSKQFADDTELFVTDHFPLRSDWVKAKSYMEQLRLQKENNGVYFGEDGYLFEKFGEPDFEELGKYADAIKQFALNHPDAGVKLLLSPNSVGVYPERLPWKAAAYPQLIVHDFIADRIGKDVSFLNGFDFLKPAANSEDSRDIFYKTDHHWTTYGAYLAYLAYAEEMGWTAMSEDEFNIRTVTDSFLGTYHTRSQYGSAKPDSIEVYEPKNKVHSEMYIADTDTTKEGLYDESYLAKKDKYGYFQGGVHALVTVKTDLPPEQADLDKLLIVKDSYAHSMLPFLANHVKEIHMIDIRFYNGNIGDYMEQNGIDDALLLFNTSTFVGERGLLKLKY</sequence>
<gene>
    <name evidence="1" type="ORF">D3P09_08725</name>
</gene>
<dbReference type="Pfam" id="PF14286">
    <property type="entry name" value="DHHW"/>
    <property type="match status" value="1"/>
</dbReference>
<dbReference type="EMBL" id="QXQB01000002">
    <property type="protein sequence ID" value="RJX39499.1"/>
    <property type="molecule type" value="Genomic_DNA"/>
</dbReference>
<reference evidence="1 2" key="1">
    <citation type="submission" date="2018-09" db="EMBL/GenBank/DDBJ databases">
        <title>Paenibacillus aracenensis nov. sp. isolated from a cave in southern Spain.</title>
        <authorList>
            <person name="Jurado V."/>
            <person name="Gutierrez-Patricio S."/>
            <person name="Gonzalez-Pimentel J.L."/>
            <person name="Miller A.Z."/>
            <person name="Laiz L."/>
            <person name="Saiz-Jimenez C."/>
        </authorList>
    </citation>
    <scope>NUCLEOTIDE SEQUENCE [LARGE SCALE GENOMIC DNA]</scope>
    <source>
        <strain evidence="1 2">JCM 19203</strain>
    </source>
</reference>
<dbReference type="OrthoDB" id="175771at2"/>
<dbReference type="Proteomes" id="UP000267798">
    <property type="component" value="Unassembled WGS sequence"/>
</dbReference>
<keyword evidence="2" id="KW-1185">Reference proteome</keyword>
<evidence type="ECO:0000313" key="1">
    <source>
        <dbReference type="EMBL" id="RJX39499.1"/>
    </source>
</evidence>
<dbReference type="RefSeq" id="WP_120109027.1">
    <property type="nucleotide sequence ID" value="NZ_QXQB01000002.1"/>
</dbReference>
<evidence type="ECO:0008006" key="3">
    <source>
        <dbReference type="Google" id="ProtNLM"/>
    </source>
</evidence>
<dbReference type="AlphaFoldDB" id="A0A3A6PMM5"/>
<organism evidence="1 2">
    <name type="scientific">Paenibacillus pinisoli</name>
    <dbReference type="NCBI Taxonomy" id="1276110"/>
    <lineage>
        <taxon>Bacteria</taxon>
        <taxon>Bacillati</taxon>
        <taxon>Bacillota</taxon>
        <taxon>Bacilli</taxon>
        <taxon>Bacillales</taxon>
        <taxon>Paenibacillaceae</taxon>
        <taxon>Paenibacillus</taxon>
    </lineage>
</organism>
<evidence type="ECO:0000313" key="2">
    <source>
        <dbReference type="Proteomes" id="UP000267798"/>
    </source>
</evidence>
<proteinExistence type="predicted"/>
<dbReference type="InterPro" id="IPR025945">
    <property type="entry name" value="DHHW"/>
</dbReference>